<comment type="caution">
    <text evidence="2">The sequence shown here is derived from an EMBL/GenBank/DDBJ whole genome shotgun (WGS) entry which is preliminary data.</text>
</comment>
<reference evidence="2 3" key="1">
    <citation type="journal article" date="2016" name="Nat. Commun.">
        <title>Thousands of microbial genomes shed light on interconnected biogeochemical processes in an aquifer system.</title>
        <authorList>
            <person name="Anantharaman K."/>
            <person name="Brown C.T."/>
            <person name="Hug L.A."/>
            <person name="Sharon I."/>
            <person name="Castelle C.J."/>
            <person name="Probst A.J."/>
            <person name="Thomas B.C."/>
            <person name="Singh A."/>
            <person name="Wilkins M.J."/>
            <person name="Karaoz U."/>
            <person name="Brodie E.L."/>
            <person name="Williams K.H."/>
            <person name="Hubbard S.S."/>
            <person name="Banfield J.F."/>
        </authorList>
    </citation>
    <scope>NUCLEOTIDE SEQUENCE [LARGE SCALE GENOMIC DNA]</scope>
</reference>
<name>A0A1F6GBG3_9PROT</name>
<evidence type="ECO:0008006" key="4">
    <source>
        <dbReference type="Google" id="ProtNLM"/>
    </source>
</evidence>
<accession>A0A1F6GBG3</accession>
<sequence length="75" mass="8265">MKKFVVLVIALASFPMFLAAADASQTKEAREICTVEAGQEGLEGDDKKAYIEQCIREYLESMSEDSGEDKSNEAQ</sequence>
<organism evidence="2 3">
    <name type="scientific">Candidatus Lambdaproteobacteria bacterium RIFOXYD2_FULL_50_16</name>
    <dbReference type="NCBI Taxonomy" id="1817772"/>
    <lineage>
        <taxon>Bacteria</taxon>
        <taxon>Pseudomonadati</taxon>
        <taxon>Pseudomonadota</taxon>
        <taxon>Candidatus Lambdaproteobacteria</taxon>
    </lineage>
</organism>
<protein>
    <recommendedName>
        <fullName evidence="4">PsiF repeat-containing protein</fullName>
    </recommendedName>
</protein>
<keyword evidence="1" id="KW-0732">Signal</keyword>
<evidence type="ECO:0000313" key="2">
    <source>
        <dbReference type="EMBL" id="OGG95419.1"/>
    </source>
</evidence>
<feature type="signal peptide" evidence="1">
    <location>
        <begin position="1"/>
        <end position="20"/>
    </location>
</feature>
<feature type="chain" id="PRO_5009524615" description="PsiF repeat-containing protein" evidence="1">
    <location>
        <begin position="21"/>
        <end position="75"/>
    </location>
</feature>
<evidence type="ECO:0000313" key="3">
    <source>
        <dbReference type="Proteomes" id="UP000178449"/>
    </source>
</evidence>
<proteinExistence type="predicted"/>
<gene>
    <name evidence="2" type="ORF">A2527_04745</name>
</gene>
<dbReference type="EMBL" id="MFNE01000023">
    <property type="protein sequence ID" value="OGG95419.1"/>
    <property type="molecule type" value="Genomic_DNA"/>
</dbReference>
<dbReference type="Proteomes" id="UP000178449">
    <property type="component" value="Unassembled WGS sequence"/>
</dbReference>
<dbReference type="STRING" id="1817772.A2527_04745"/>
<evidence type="ECO:0000256" key="1">
    <source>
        <dbReference type="SAM" id="SignalP"/>
    </source>
</evidence>
<dbReference type="AlphaFoldDB" id="A0A1F6GBG3"/>